<organism evidence="1 2">
    <name type="scientific">Plantactinospora soyae</name>
    <dbReference type="NCBI Taxonomy" id="1544732"/>
    <lineage>
        <taxon>Bacteria</taxon>
        <taxon>Bacillati</taxon>
        <taxon>Actinomycetota</taxon>
        <taxon>Actinomycetes</taxon>
        <taxon>Micromonosporales</taxon>
        <taxon>Micromonosporaceae</taxon>
        <taxon>Plantactinospora</taxon>
    </lineage>
</organism>
<dbReference type="AlphaFoldDB" id="A0A927R8L9"/>
<evidence type="ECO:0000313" key="1">
    <source>
        <dbReference type="EMBL" id="MBE1490559.1"/>
    </source>
</evidence>
<dbReference type="Proteomes" id="UP000649753">
    <property type="component" value="Unassembled WGS sequence"/>
</dbReference>
<evidence type="ECO:0000313" key="2">
    <source>
        <dbReference type="Proteomes" id="UP000649753"/>
    </source>
</evidence>
<sequence>MTSSVDQKLPADVDPAVWYDSDPCGRHYLLVGNPHTHRGRMRAYCAERGVYTRVSLGEIELCSEQALYFIRGFLSGNEPPPPRTAEGDDVAMDDPRYSTWQAAVDRFHDTGYWTDPFDADADNSDGEDI</sequence>
<gene>
    <name evidence="1" type="ORF">H4W31_006197</name>
</gene>
<proteinExistence type="predicted"/>
<accession>A0A927R8L9</accession>
<comment type="caution">
    <text evidence="1">The sequence shown here is derived from an EMBL/GenBank/DDBJ whole genome shotgun (WGS) entry which is preliminary data.</text>
</comment>
<dbReference type="EMBL" id="JADBEB010000001">
    <property type="protein sequence ID" value="MBE1490559.1"/>
    <property type="molecule type" value="Genomic_DNA"/>
</dbReference>
<name>A0A927R8L9_9ACTN</name>
<keyword evidence="2" id="KW-1185">Reference proteome</keyword>
<reference evidence="1" key="1">
    <citation type="submission" date="2020-10" db="EMBL/GenBank/DDBJ databases">
        <title>Sequencing the genomes of 1000 actinobacteria strains.</title>
        <authorList>
            <person name="Klenk H.-P."/>
        </authorList>
    </citation>
    <scope>NUCLEOTIDE SEQUENCE</scope>
    <source>
        <strain evidence="1">DSM 46832</strain>
    </source>
</reference>
<protein>
    <submittedName>
        <fullName evidence="1">Uncharacterized protein</fullName>
    </submittedName>
</protein>